<keyword evidence="2" id="KW-1185">Reference proteome</keyword>
<dbReference type="EMBL" id="CVLB01000003">
    <property type="protein sequence ID" value="CRF35087.1"/>
    <property type="molecule type" value="Genomic_DNA"/>
</dbReference>
<dbReference type="Proteomes" id="UP000043763">
    <property type="component" value="Unassembled WGS sequence"/>
</dbReference>
<proteinExistence type="predicted"/>
<evidence type="ECO:0000313" key="1">
    <source>
        <dbReference type="EMBL" id="CRF35087.1"/>
    </source>
</evidence>
<name>A0A0G4K9W8_9SPIR</name>
<organism evidence="1 2">
    <name type="scientific">Brachyspira suanatina</name>
    <dbReference type="NCBI Taxonomy" id="381802"/>
    <lineage>
        <taxon>Bacteria</taxon>
        <taxon>Pseudomonadati</taxon>
        <taxon>Spirochaetota</taxon>
        <taxon>Spirochaetia</taxon>
        <taxon>Brachyspirales</taxon>
        <taxon>Brachyspiraceae</taxon>
        <taxon>Brachyspira</taxon>
    </lineage>
</organism>
<sequence>MNIFINGKELSVMLENETNAYEVLKPIEEWCNSNDFLINKIIIDNKEMQPYIDEEYETIPVENIQKIEVEALSQAEYSLYSIMSIVEYIEKVSNTVSVTAKDIEDLKDGMYWVLDSIPRTIFLFNMSLDSYGIIHILKMLEVKLEKFNNASDNIDKFNEFFNNEFKPFLTEKMLPTMYTVIEEAKINTIFLFAGNITGSNALYKVGSLPKFLPLILDILDSIVNKLQSGNDKEAFIYAEKFSRIVSYAFSILSNVASIYSIDYSQISLNSVTLTDAINDFNEMMNNVLDAFANEDYISIADLLEYEIKERIENIMNYIPLVEEHIEKLNV</sequence>
<accession>A0A0G4K9W8</accession>
<dbReference type="AlphaFoldDB" id="A0A0G4K9W8"/>
<dbReference type="OrthoDB" id="367580at2"/>
<gene>
    <name evidence="1" type="ORF">BRSU_2423</name>
</gene>
<protein>
    <submittedName>
        <fullName evidence="1">Uncharacterized protein</fullName>
    </submittedName>
</protein>
<reference evidence="2" key="1">
    <citation type="submission" date="2015-04" db="EMBL/GenBank/DDBJ databases">
        <authorList>
            <person name="Mushtaq Mamoona"/>
        </authorList>
    </citation>
    <scope>NUCLEOTIDE SEQUENCE [LARGE SCALE GENOMIC DNA]</scope>
    <source>
        <strain evidence="2">AN4859/03</strain>
    </source>
</reference>
<evidence type="ECO:0000313" key="2">
    <source>
        <dbReference type="Proteomes" id="UP000043763"/>
    </source>
</evidence>
<dbReference type="RefSeq" id="WP_048595730.1">
    <property type="nucleotide sequence ID" value="NZ_CVLB01000003.1"/>
</dbReference>